<keyword evidence="11" id="KW-1170">Fusion of virus membrane with host endosomal membrane</keyword>
<evidence type="ECO:0000313" key="54">
    <source>
        <dbReference type="EMBL" id="ATP66829.1"/>
    </source>
</evidence>
<feature type="domain" description="Peptidase C18" evidence="52">
    <location>
        <begin position="809"/>
        <end position="939"/>
    </location>
</feature>
<evidence type="ECO:0000256" key="7">
    <source>
        <dbReference type="ARBA" id="ARBA00022448"/>
    </source>
</evidence>
<evidence type="ECO:0000256" key="17">
    <source>
        <dbReference type="ARBA" id="ARBA00022670"/>
    </source>
</evidence>
<keyword evidence="23" id="KW-0378">Hydrolase</keyword>
<evidence type="ECO:0000256" key="20">
    <source>
        <dbReference type="ARBA" id="ARBA00022695"/>
    </source>
</evidence>
<dbReference type="GO" id="GO:0052170">
    <property type="term" value="P:symbiont-mediated suppression of host innate immune response"/>
    <property type="evidence" value="ECO:0007669"/>
    <property type="project" value="UniProtKB-KW"/>
</dbReference>
<evidence type="ECO:0000259" key="51">
    <source>
        <dbReference type="PROSITE" id="PS51192"/>
    </source>
</evidence>
<evidence type="ECO:0000259" key="53">
    <source>
        <dbReference type="PROSITE" id="PS51822"/>
    </source>
</evidence>
<dbReference type="InterPro" id="IPR011492">
    <property type="entry name" value="Flavi_DEAD"/>
</dbReference>
<evidence type="ECO:0000256" key="15">
    <source>
        <dbReference type="ARBA" id="ARBA00022595"/>
    </source>
</evidence>
<evidence type="ECO:0000256" key="25">
    <source>
        <dbReference type="ARBA" id="ARBA00022806"/>
    </source>
</evidence>
<keyword evidence="21" id="KW-0479">Metal-binding</keyword>
<keyword evidence="7" id="KW-0813">Transport</keyword>
<feature type="compositionally biased region" description="Basic and acidic residues" evidence="48">
    <location>
        <begin position="2105"/>
        <end position="2118"/>
    </location>
</feature>
<dbReference type="SUPFAM" id="SSF56672">
    <property type="entry name" value="DNA/RNA polymerases"/>
    <property type="match status" value="1"/>
</dbReference>
<dbReference type="InterPro" id="IPR009003">
    <property type="entry name" value="Peptidase_S1_PA"/>
</dbReference>
<dbReference type="InterPro" id="IPR043128">
    <property type="entry name" value="Rev_trsase/Diguanyl_cyclase"/>
</dbReference>
<evidence type="ECO:0000256" key="49">
    <source>
        <dbReference type="SAM" id="Phobius"/>
    </source>
</evidence>
<dbReference type="GO" id="GO:0019062">
    <property type="term" value="P:virion attachment to host cell"/>
    <property type="evidence" value="ECO:0007669"/>
    <property type="project" value="UniProtKB-KW"/>
</dbReference>
<evidence type="ECO:0000256" key="9">
    <source>
        <dbReference type="ARBA" id="ARBA00022484"/>
    </source>
</evidence>
<keyword evidence="27" id="KW-0720">Serine protease</keyword>
<dbReference type="SUPFAM" id="SSF52540">
    <property type="entry name" value="P-loop containing nucleoside triphosphate hydrolases"/>
    <property type="match status" value="1"/>
</dbReference>
<evidence type="ECO:0000256" key="5">
    <source>
        <dbReference type="ARBA" id="ARBA00004291"/>
    </source>
</evidence>
<keyword evidence="36" id="KW-1072">Activation of host autophagy by virus</keyword>
<proteinExistence type="predicted"/>
<evidence type="ECO:0000256" key="30">
    <source>
        <dbReference type="ARBA" id="ARBA00022844"/>
    </source>
</evidence>
<evidence type="ECO:0000256" key="21">
    <source>
        <dbReference type="ARBA" id="ARBA00022723"/>
    </source>
</evidence>
<dbReference type="InterPro" id="IPR007094">
    <property type="entry name" value="RNA-dir_pol_PSvirus"/>
</dbReference>
<dbReference type="Pfam" id="PF01542">
    <property type="entry name" value="HCV_core"/>
    <property type="match status" value="1"/>
</dbReference>
<feature type="transmembrane region" description="Helical" evidence="49">
    <location>
        <begin position="636"/>
        <end position="657"/>
    </location>
</feature>
<keyword evidence="24" id="KW-1161">Viral attachment to host cell</keyword>
<keyword evidence="32" id="KW-0694">RNA-binding</keyword>
<dbReference type="GO" id="GO:0003723">
    <property type="term" value="F:RNA binding"/>
    <property type="evidence" value="ECO:0007669"/>
    <property type="project" value="UniProtKB-KW"/>
</dbReference>
<dbReference type="GO" id="GO:0019028">
    <property type="term" value="C:viral capsid"/>
    <property type="evidence" value="ECO:0007669"/>
    <property type="project" value="UniProtKB-KW"/>
</dbReference>
<evidence type="ECO:0000256" key="22">
    <source>
        <dbReference type="ARBA" id="ARBA00022741"/>
    </source>
</evidence>
<name>A0A2H4MXI3_9FLAV</name>
<sequence>MRQYPLRGRVVKVNSDELGREAWGHPARQPRHSWRRGKIRKVTPGGNVRFSMVVAALAIMAPKRRKPRKPLPPAVPKSREAGKPQKGRTVRVTLPSRRPPRRQGETWRAWFKRSAQGYSTPYLDKTLSWAAYFAAPTPSNWPTDPRKRARNLGRLVDGATGWVADVLGHVPVVGPLTGAVGRAGAGIIRGVEDVANMLTSPLGFTIFLLSILSCVGAVEHWCPQTGQPTNCCQRSEILACFGDWCWHEHGCVPCLDGQCWVPRGITWSQRPNVTLTDHWGVTDAIVAAIYGCDRLELGDYCVSAAVAFYALERSFPITINVTCELDCYLFGDVRDVNLLFFEAWYAQSDWLQAVMDALRGLPSVLSHSLRTGLSATTVVFIIYLVQGEWLKAALLVLFLSEAAAGGLCGDVNLQGRSMICYTPAPVLVPPNSGIPPTARACYYNETLAGGSYVVPGSDQPPIVGGTFNFNLFVDLLAKAAHLWAAEGFPNLTLTSWDGWCHRPQIGKCPCNYTDLEKGCTWERCGVSHQLTPHAYVWSTHPKINQSWPRWPAFVDGRRVWITVDCDSALQNNTKNRYRLPGAPALASVSLGWKPCGHHYNYGASFTGYLSFTPDGAYQVVSGAFALSTHFLFRSELMLLLLAALVNARWSLLLILLYTFVPTTALVVDSWAPVVAATASPFSIFFLPFSPHPLLLILAAVVMSEFSAAWVALAGTLLAIRSSSGILAWQGELVIAIGPFALVWFVVPLWRRARAIGYWVVSYVDRRVELMTLDLRLRRGEVAFACLAAVCWPEASFIFLSISVYIFAVYRTLVTLLLSVFSSRLNSHSVSRLLTEVYSVCGGWSLPLLRYIITLAGQQHIWLYDHLGDLDSRVADFLRSAGVWLDPVTFTPTQVAIIRDAARHYACGDTWRGLPVVARLGDLVMTGFRDPALLRGWRLSNPFLVTQTMTKGWLRTIGVAIGGTDGELVPASIAVLGSGLSEFRGFGHQGVLVTAYHASKGRTLATKEGPVSPLATNVSKDVAVYPLPQGMSCLSACNCAAAEGFMITRLGEVKRGVLKAGSLRLVSPLALNEVKGSSGSPILCKQGHVIGMLKSAVHTRKVVSAVKYTPMAELEVTSIVTPDATMDPASPPLVPNNYQVTFVHAPTGSGKTTSMPAKYVNLGYKVLVCNPSVATTSSIGPYMAKNFDLTPNIHTGTITTVTGSPLTYATYGKVLATDTTLLGGMDVVICDECHSVDATTVLGIGHILSEAEAAGVKLVILATATPPGCVVSPHPNIQEVELATDGDIKFYGKSLKLADYRKGRHLIFCSSKEACDTLAKQLTERGLNGVSYYRGKPVTAIPTAGDVVVVATDALCTGYSGNFDSVTDCNIMVNTEATIDLNPTFTIKVQASAADAVVRMQRRGRTGRGTFGVYRYCSKTEACNGIVSLATTIEAYDMGLVWFRKPPEEVTLLLKAYSSEVGLPTLPLDEIPLIEKFYTEIEKLADQVKMYTLRDKLDSYVALTAAQWAVSDRHQAPLPSNEGRWAGGRYKRGLCPLLVHLDCNPKTEITESVEVEALTRILAADIDAPCISGYVIAGGVLIGLGLLIESTSSLVVIGYIQIDALAMKIQDPTNYYRLGVGTEEECAWDYVTAQTTLLPYLEWLKTQAAAAKAGAAGLCEGAKQMAGRLHTHVPEAAPLFAFSERIISHMLSGFQMCLGLTTVRNNPPLAAACAFVAGVTSPLSLGAKGLLAITAGAVASAIAPPKSATAFAAMGVAGAIVGTLSLTQIVVSILGGYAAASTACSVTFAILSGQLPTFAEFASLTTAALNPGAAVAGVLCGVLLKVTVSTGGNDWTNRLLTMLTKGNVVCPNYFLQTTDVTDMLIKVLRGATPWELFKRILEWLEKPTETPCAGFRDLFAAAMRFFRSVVEYVRSWAPTFRMPLLTCDSPYKGKWLGRGTVTTKCGCGTVHHFLVHMGKAIRNGGGCRCYSWLLGGVPINSTTTMTARPSPEWRRAAFSPSFNTWYEIERKGGKLYLTGVSRNDLTIPTVVDTSSLAYADGVRVAQWCGTKPDLMTGTVTVNNRTVQLPFPLDTLGEGILKFQKEVAEKAEKTSAVLPPFGYQAPKDFRAPEEDPKAVEKPPPAPPLPSKPEPPKPVEIPHDAPWETKLKMALSKESLDAVVVKRVEVPRPSLTESGRREVEVWKSQGQKFLTPKENQDIIKKFLRADKAPEDVILIECAECGMQYDPDPKGYDQTRNARAHQVWHDAVVGKVPRRHEWKPCRKNYLLAGEECDCPKCEGVWVTPPDSEDELVELQEAPSTPAPPAAAKAPPTADETRMAIIARAKRSQRGQPEHTDGVIFTNFPIPVLTPIKEPVEAMPTFIPLDKKTCIKDKISSIEECPCDECQYKDMPPLEGDDGEWEDLPEPPSESEETACTWSYIWSGAPISTRGGNKIHLPVRVLSSGLGWRKNLVYWTAPASAEARKAKVTIWRSATFDKYYHTSRHLALKAANGVKVGELTFEEAASLVQPKSASSCLSGLTAREVRSCSSRSRRLVYEAYNSIGDSKSKYCHVTIMPKEEIFVKTPEKPGLKPARLIAYPPLEMRVAEKMVLGELAPAVAKAVLGEAYGFRYTPFQRVDLLVKWWKSFKSPFGFSVDTVCFDSTVTPDDVRFETELYCAGAATQEQADRVRALGNTLYTTSPMRSTDGRDLGTRQCRASGVLTTSTSNSITAFVKVRAACLRAGLQNFRLLVHGDDVIIMAESTGLQADRAAADAVSHALTDYGCPQASLPDLCYSLENITSCSSNVSVATDLATNRPHYYLTRDPMTPLGRAMAECSGRDVSATWLGNIILHYPALWASRVLMVAWLETLLDSDEVGPMVMEIWGCEYQIPIRLLPYIIEALHTESGRRLAYFTPLEVRRTAHALKHLGYPNLRAWKRKAASIRVRLKRRGGDLAFLADHLLWFTTNKLPPPLPYHNYSFKLPSYYSEGSFEAGGSWRPHFNMGVGIAAFVLSMLLITNLSS</sequence>
<dbReference type="InterPro" id="IPR043504">
    <property type="entry name" value="Peptidase_S1_PA_chymotrypsin"/>
</dbReference>
<evidence type="ECO:0000256" key="36">
    <source>
        <dbReference type="ARBA" id="ARBA00023050"/>
    </source>
</evidence>
<comment type="catalytic activity">
    <reaction evidence="46">
        <text>a ribonucleoside 5'-triphosphate + H2O = a ribonucleoside 5'-diphosphate + phosphate + H(+)</text>
        <dbReference type="Rhea" id="RHEA:23680"/>
        <dbReference type="ChEBI" id="CHEBI:15377"/>
        <dbReference type="ChEBI" id="CHEBI:15378"/>
        <dbReference type="ChEBI" id="CHEBI:43474"/>
        <dbReference type="ChEBI" id="CHEBI:57930"/>
        <dbReference type="ChEBI" id="CHEBI:61557"/>
        <dbReference type="EC" id="3.6.1.15"/>
    </reaction>
</comment>
<dbReference type="InterPro" id="IPR002166">
    <property type="entry name" value="RNA_pol_HCV"/>
</dbReference>
<dbReference type="InterPro" id="IPR002521">
    <property type="entry name" value="HCV_Core_C"/>
</dbReference>
<evidence type="ECO:0000256" key="38">
    <source>
        <dbReference type="ARBA" id="ARBA00023136"/>
    </source>
</evidence>
<dbReference type="GO" id="GO:0005198">
    <property type="term" value="F:structural molecule activity"/>
    <property type="evidence" value="ECO:0007669"/>
    <property type="project" value="InterPro"/>
</dbReference>
<evidence type="ECO:0000256" key="13">
    <source>
        <dbReference type="ARBA" id="ARBA00022562"/>
    </source>
</evidence>
<accession>A0A2H4MXI3</accession>
<dbReference type="SMART" id="SM00487">
    <property type="entry name" value="DEXDc"/>
    <property type="match status" value="1"/>
</dbReference>
<keyword evidence="14" id="KW-0945">Host-virus interaction</keyword>
<comment type="catalytic activity">
    <reaction evidence="47">
        <text>ATP + H2O = ADP + phosphate + H(+)</text>
        <dbReference type="Rhea" id="RHEA:13065"/>
        <dbReference type="ChEBI" id="CHEBI:15377"/>
        <dbReference type="ChEBI" id="CHEBI:15378"/>
        <dbReference type="ChEBI" id="CHEBI:30616"/>
        <dbReference type="ChEBI" id="CHEBI:43474"/>
        <dbReference type="ChEBI" id="CHEBI:456216"/>
        <dbReference type="EC" id="3.6.4.13"/>
    </reaction>
</comment>
<evidence type="ECO:0000256" key="45">
    <source>
        <dbReference type="ARBA" id="ARBA00023303"/>
    </source>
</evidence>
<evidence type="ECO:0000256" key="39">
    <source>
        <dbReference type="ARBA" id="ARBA00023180"/>
    </source>
</evidence>
<evidence type="ECO:0000256" key="23">
    <source>
        <dbReference type="ARBA" id="ARBA00022801"/>
    </source>
</evidence>
<feature type="compositionally biased region" description="Pro residues" evidence="48">
    <location>
        <begin position="2119"/>
        <end position="2130"/>
    </location>
</feature>
<dbReference type="Gene3D" id="3.30.70.270">
    <property type="match status" value="2"/>
</dbReference>
<keyword evidence="12" id="KW-0167">Capsid protein</keyword>
<dbReference type="InterPro" id="IPR002518">
    <property type="entry name" value="HCV_NS2"/>
</dbReference>
<evidence type="ECO:0000256" key="12">
    <source>
        <dbReference type="ARBA" id="ARBA00022561"/>
    </source>
</evidence>
<keyword evidence="18" id="KW-0808">Transferase</keyword>
<evidence type="ECO:0000256" key="8">
    <source>
        <dbReference type="ARBA" id="ARBA00022482"/>
    </source>
</evidence>
<evidence type="ECO:0000256" key="40">
    <source>
        <dbReference type="ARBA" id="ARBA00023184"/>
    </source>
</evidence>
<feature type="domain" description="RdRp catalytic" evidence="50">
    <location>
        <begin position="2630"/>
        <end position="2748"/>
    </location>
</feature>
<feature type="region of interest" description="Disordered" evidence="48">
    <location>
        <begin position="61"/>
        <end position="104"/>
    </location>
</feature>
<organism evidence="54">
    <name type="scientific">Rodent hepacvirus</name>
    <dbReference type="NCBI Taxonomy" id="2050015"/>
    <lineage>
        <taxon>Viruses</taxon>
        <taxon>Riboviria</taxon>
        <taxon>Orthornavirae</taxon>
        <taxon>Kitrinoviricota</taxon>
        <taxon>Flasuviricetes</taxon>
        <taxon>Amarillovirales</taxon>
        <taxon>Flaviviridae</taxon>
        <taxon>Hepacivirus</taxon>
    </lineage>
</organism>
<keyword evidence="29" id="KW-0067">ATP-binding</keyword>
<dbReference type="GO" id="GO:0004252">
    <property type="term" value="F:serine-type endopeptidase activity"/>
    <property type="evidence" value="ECO:0007669"/>
    <property type="project" value="InterPro"/>
</dbReference>
<dbReference type="GO" id="GO:0055036">
    <property type="term" value="C:virion membrane"/>
    <property type="evidence" value="ECO:0007669"/>
    <property type="project" value="UniProtKB-SubCell"/>
</dbReference>
<evidence type="ECO:0000259" key="50">
    <source>
        <dbReference type="PROSITE" id="PS50507"/>
    </source>
</evidence>
<dbReference type="GO" id="GO:0044167">
    <property type="term" value="C:host cell endoplasmic reticulum membrane"/>
    <property type="evidence" value="ECO:0007669"/>
    <property type="project" value="UniProtKB-SubCell"/>
</dbReference>
<keyword evidence="10" id="KW-1168">Fusion of virus membrane with host membrane</keyword>
<dbReference type="GO" id="GO:0039502">
    <property type="term" value="P:symbiont-mediated suppression of host type I interferon-mediated signaling pathway"/>
    <property type="evidence" value="ECO:0007669"/>
    <property type="project" value="UniProtKB-KW"/>
</dbReference>
<evidence type="ECO:0000256" key="18">
    <source>
        <dbReference type="ARBA" id="ARBA00022679"/>
    </source>
</evidence>
<evidence type="ECO:0000256" key="19">
    <source>
        <dbReference type="ARBA" id="ARBA00022692"/>
    </source>
</evidence>
<keyword evidence="38 49" id="KW-0472">Membrane</keyword>
<keyword evidence="20" id="KW-0548">Nucleotidyltransferase</keyword>
<dbReference type="Pfam" id="PF01001">
    <property type="entry name" value="HCV_NS4b"/>
    <property type="match status" value="1"/>
</dbReference>
<dbReference type="InterPro" id="IPR001490">
    <property type="entry name" value="HCV_NS4b"/>
</dbReference>
<evidence type="ECO:0000256" key="41">
    <source>
        <dbReference type="ARBA" id="ARBA00023200"/>
    </source>
</evidence>
<dbReference type="GO" id="GO:0039520">
    <property type="term" value="P:symbiont-mediated activation of host autophagy"/>
    <property type="evidence" value="ECO:0007669"/>
    <property type="project" value="UniProtKB-KW"/>
</dbReference>
<keyword evidence="15" id="KW-1162">Viral penetration into host cytoplasm</keyword>
<keyword evidence="22" id="KW-0547">Nucleotide-binding</keyword>
<evidence type="ECO:0000256" key="26">
    <source>
        <dbReference type="ARBA" id="ARBA00022807"/>
    </source>
</evidence>
<feature type="region of interest" description="Disordered" evidence="48">
    <location>
        <begin position="2100"/>
        <end position="2140"/>
    </location>
</feature>
<keyword evidence="30" id="KW-0946">Virion</keyword>
<evidence type="ECO:0000256" key="28">
    <source>
        <dbReference type="ARBA" id="ARBA00022830"/>
    </source>
</evidence>
<keyword evidence="8" id="KW-1113">Inhibition of host RLR pathway by virus</keyword>
<evidence type="ECO:0000256" key="16">
    <source>
        <dbReference type="ARBA" id="ARBA00022632"/>
    </source>
</evidence>
<evidence type="ECO:0000256" key="46">
    <source>
        <dbReference type="ARBA" id="ARBA00047631"/>
    </source>
</evidence>
<evidence type="ECO:0000256" key="35">
    <source>
        <dbReference type="ARBA" id="ARBA00023039"/>
    </source>
</evidence>
<feature type="transmembrane region" description="Helical" evidence="49">
    <location>
        <begin position="693"/>
        <end position="719"/>
    </location>
</feature>
<dbReference type="GO" id="GO:0034220">
    <property type="term" value="P:monoatomic ion transmembrane transport"/>
    <property type="evidence" value="ECO:0007669"/>
    <property type="project" value="UniProtKB-KW"/>
</dbReference>
<dbReference type="GO" id="GO:0003724">
    <property type="term" value="F:RNA helicase activity"/>
    <property type="evidence" value="ECO:0007669"/>
    <property type="project" value="UniProtKB-EC"/>
</dbReference>
<evidence type="ECO:0000256" key="2">
    <source>
        <dbReference type="ARBA" id="ARBA00004153"/>
    </source>
</evidence>
<keyword evidence="39" id="KW-0325">Glycoprotein</keyword>
<dbReference type="Gene3D" id="2.40.10.120">
    <property type="match status" value="1"/>
</dbReference>
<feature type="compositionally biased region" description="Basic and acidic residues" evidence="48">
    <location>
        <begin position="2131"/>
        <end position="2140"/>
    </location>
</feature>
<keyword evidence="35" id="KW-1182">Viral ion channel</keyword>
<dbReference type="GO" id="GO:0005524">
    <property type="term" value="F:ATP binding"/>
    <property type="evidence" value="ECO:0007669"/>
    <property type="project" value="UniProtKB-KW"/>
</dbReference>
<feature type="domain" description="Peptidase S29" evidence="53">
    <location>
        <begin position="940"/>
        <end position="1120"/>
    </location>
</feature>
<evidence type="ECO:0000256" key="47">
    <source>
        <dbReference type="ARBA" id="ARBA00047984"/>
    </source>
</evidence>
<keyword evidence="16" id="KW-1090">Inhibition of host innate immune response by virus</keyword>
<feature type="transmembrane region" description="Helical" evidence="49">
    <location>
        <begin position="781"/>
        <end position="809"/>
    </location>
</feature>
<evidence type="ECO:0000256" key="3">
    <source>
        <dbReference type="ARBA" id="ARBA00004182"/>
    </source>
</evidence>
<dbReference type="SUPFAM" id="SSF50494">
    <property type="entry name" value="Trypsin-like serine proteases"/>
    <property type="match status" value="1"/>
</dbReference>
<reference evidence="54" key="1">
    <citation type="journal article" date="2018" name="Microbiome">
        <title>Comparative analysis of rodent and small mammal viromes to better understand the wildlife origin of emerging infectious diseases.</title>
        <authorList>
            <person name="Wu Z."/>
            <person name="Lu L."/>
            <person name="Du J."/>
            <person name="Yang L."/>
            <person name="Ren X."/>
            <person name="Liu B."/>
            <person name="Jiang J."/>
            <person name="Yang J."/>
            <person name="Dong J."/>
            <person name="Sun L."/>
            <person name="Zhu Y."/>
            <person name="Li Y."/>
            <person name="Zheng D."/>
            <person name="Zhang C."/>
            <person name="Su H."/>
            <person name="Zheng Y."/>
            <person name="Zhou H."/>
            <person name="Zhu G."/>
            <person name="Li H."/>
            <person name="Chmura A."/>
            <person name="Yang F."/>
            <person name="Daszak P."/>
            <person name="Wang J."/>
            <person name="Liu Q."/>
            <person name="Jin Q."/>
        </authorList>
    </citation>
    <scope>NUCLEOTIDE SEQUENCE</scope>
    <source>
        <strain evidence="54">RtAs-HCV/IM2014</strain>
    </source>
</reference>
<evidence type="ECO:0000256" key="24">
    <source>
        <dbReference type="ARBA" id="ARBA00022804"/>
    </source>
</evidence>
<dbReference type="GO" id="GO:0046718">
    <property type="term" value="P:symbiont entry into host cell"/>
    <property type="evidence" value="ECO:0007669"/>
    <property type="project" value="UniProtKB-KW"/>
</dbReference>
<evidence type="ECO:0000256" key="1">
    <source>
        <dbReference type="ARBA" id="ARBA00004147"/>
    </source>
</evidence>
<evidence type="ECO:0000259" key="52">
    <source>
        <dbReference type="PROSITE" id="PS51693"/>
    </source>
</evidence>
<evidence type="ECO:0000256" key="27">
    <source>
        <dbReference type="ARBA" id="ARBA00022825"/>
    </source>
</evidence>
<dbReference type="EMBL" id="KY370091">
    <property type="protein sequence ID" value="ATP66829.1"/>
    <property type="molecule type" value="Genomic_RNA"/>
</dbReference>
<evidence type="ECO:0000256" key="29">
    <source>
        <dbReference type="ARBA" id="ARBA00022840"/>
    </source>
</evidence>
<dbReference type="InterPro" id="IPR043502">
    <property type="entry name" value="DNA/RNA_pol_sf"/>
</dbReference>
<keyword evidence="19 49" id="KW-0812">Transmembrane</keyword>
<dbReference type="GO" id="GO:0039694">
    <property type="term" value="P:viral RNA genome replication"/>
    <property type="evidence" value="ECO:0007669"/>
    <property type="project" value="InterPro"/>
</dbReference>
<evidence type="ECO:0000256" key="34">
    <source>
        <dbReference type="ARBA" id="ARBA00022989"/>
    </source>
</evidence>
<feature type="transmembrane region" description="Helical" evidence="49">
    <location>
        <begin position="669"/>
        <end position="686"/>
    </location>
</feature>
<evidence type="ECO:0000256" key="37">
    <source>
        <dbReference type="ARBA" id="ARBA00023065"/>
    </source>
</evidence>
<keyword evidence="26" id="KW-0788">Thiol protease</keyword>
<keyword evidence="13" id="KW-1048">Host nucleus</keyword>
<dbReference type="GO" id="GO:0003968">
    <property type="term" value="F:RNA-directed RNA polymerase activity"/>
    <property type="evidence" value="ECO:0007669"/>
    <property type="project" value="UniProtKB-KW"/>
</dbReference>
<evidence type="ECO:0000256" key="4">
    <source>
        <dbReference type="ARBA" id="ARBA00004192"/>
    </source>
</evidence>
<dbReference type="CDD" id="cd23202">
    <property type="entry name" value="Hepacivirus_RdRp"/>
    <property type="match status" value="1"/>
</dbReference>
<evidence type="ECO:0000256" key="14">
    <source>
        <dbReference type="ARBA" id="ARBA00022581"/>
    </source>
</evidence>
<dbReference type="Pfam" id="PF02907">
    <property type="entry name" value="Peptidase_S29"/>
    <property type="match status" value="1"/>
</dbReference>
<dbReference type="InterPro" id="IPR004109">
    <property type="entry name" value="HepC_NS3_protease"/>
</dbReference>
<feature type="transmembrane region" description="Helical" evidence="49">
    <location>
        <begin position="725"/>
        <end position="746"/>
    </location>
</feature>
<dbReference type="GO" id="GO:0042025">
    <property type="term" value="C:host cell nucleus"/>
    <property type="evidence" value="ECO:0007669"/>
    <property type="project" value="UniProtKB-SubCell"/>
</dbReference>
<evidence type="ECO:0000256" key="31">
    <source>
        <dbReference type="ARBA" id="ARBA00022870"/>
    </source>
</evidence>
<dbReference type="GO" id="GO:0006508">
    <property type="term" value="P:proteolysis"/>
    <property type="evidence" value="ECO:0007669"/>
    <property type="project" value="UniProtKB-KW"/>
</dbReference>
<dbReference type="Gene3D" id="3.40.50.300">
    <property type="entry name" value="P-loop containing nucleotide triphosphate hydrolases"/>
    <property type="match status" value="2"/>
</dbReference>
<dbReference type="PROSITE" id="PS51822">
    <property type="entry name" value="HV_PV_NS3_PRO"/>
    <property type="match status" value="1"/>
</dbReference>
<keyword evidence="45" id="KW-0407">Ion channel</keyword>
<dbReference type="PROSITE" id="PS51192">
    <property type="entry name" value="HELICASE_ATP_BIND_1"/>
    <property type="match status" value="1"/>
</dbReference>
<evidence type="ECO:0000256" key="32">
    <source>
        <dbReference type="ARBA" id="ARBA00022884"/>
    </source>
</evidence>
<evidence type="ECO:0000256" key="11">
    <source>
        <dbReference type="ARBA" id="ARBA00022510"/>
    </source>
</evidence>
<keyword evidence="25" id="KW-0347">Helicase</keyword>
<evidence type="ECO:0000256" key="42">
    <source>
        <dbReference type="ARBA" id="ARBA00023258"/>
    </source>
</evidence>
<dbReference type="Gene3D" id="1.10.820.10">
    <property type="entry name" value="RNA Helicase Chain A , domain 3"/>
    <property type="match status" value="1"/>
</dbReference>
<feature type="region of interest" description="Disordered" evidence="48">
    <location>
        <begin position="2295"/>
        <end position="2314"/>
    </location>
</feature>
<dbReference type="GO" id="GO:0017111">
    <property type="term" value="F:ribonucleoside triphosphate phosphatase activity"/>
    <property type="evidence" value="ECO:0007669"/>
    <property type="project" value="UniProtKB-EC"/>
</dbReference>
<dbReference type="GO" id="GO:0004197">
    <property type="term" value="F:cysteine-type endopeptidase activity"/>
    <property type="evidence" value="ECO:0007669"/>
    <property type="project" value="InterPro"/>
</dbReference>
<dbReference type="InterPro" id="IPR027417">
    <property type="entry name" value="P-loop_NTPase"/>
</dbReference>
<dbReference type="Pfam" id="PF00998">
    <property type="entry name" value="RdRP_3"/>
    <property type="match status" value="1"/>
</dbReference>
<keyword evidence="44" id="KW-1160">Virus entry into host cell</keyword>
<keyword evidence="41" id="KW-1035">Host cytoplasm</keyword>
<keyword evidence="42" id="KW-0922">Interferon antiviral system evasion</keyword>
<dbReference type="InterPro" id="IPR038170">
    <property type="entry name" value="NS5A_1a_sf"/>
</dbReference>
<feature type="domain" description="Helicase ATP-binding" evidence="51">
    <location>
        <begin position="1131"/>
        <end position="1266"/>
    </location>
</feature>
<dbReference type="Pfam" id="PF01538">
    <property type="entry name" value="HCV_NS2"/>
    <property type="match status" value="1"/>
</dbReference>
<keyword evidence="28" id="KW-1114">Inhibition of host interferon signaling pathway by virus</keyword>
<evidence type="ECO:0000256" key="10">
    <source>
        <dbReference type="ARBA" id="ARBA00022506"/>
    </source>
</evidence>
<keyword evidence="43" id="KW-0899">Viral immunoevasion</keyword>
<dbReference type="Gene3D" id="2.20.25.210">
    <property type="entry name" value="Hepatitis C NS5A, domain 1B"/>
    <property type="match status" value="1"/>
</dbReference>
<dbReference type="PROSITE" id="PS50507">
    <property type="entry name" value="RDRP_SSRNA_POS"/>
    <property type="match status" value="1"/>
</dbReference>
<evidence type="ECO:0000256" key="44">
    <source>
        <dbReference type="ARBA" id="ARBA00023296"/>
    </source>
</evidence>
<dbReference type="Pfam" id="PF07652">
    <property type="entry name" value="Flavi_DEAD"/>
    <property type="match status" value="1"/>
</dbReference>
<keyword evidence="31" id="KW-1043">Host membrane</keyword>
<comment type="subcellular location">
    <subcellularLocation>
        <location evidence="4">Host cytoplasm</location>
    </subcellularLocation>
    <subcellularLocation>
        <location evidence="2">Host endoplasmic reticulum membrane</location>
        <topology evidence="2">Multi-pass membrane protein</topology>
    </subcellularLocation>
    <subcellularLocation>
        <location evidence="5">Host endoplasmic reticulum membrane</location>
        <topology evidence="5">Peripheral membrane protein</topology>
    </subcellularLocation>
    <subcellularLocation>
        <location evidence="1">Host nucleus</location>
    </subcellularLocation>
    <subcellularLocation>
        <location evidence="3">Virion membrane</location>
    </subcellularLocation>
</comment>
<evidence type="ECO:0000256" key="43">
    <source>
        <dbReference type="ARBA" id="ARBA00023280"/>
    </source>
</evidence>
<keyword evidence="33" id="KW-0693">Viral RNA replication</keyword>
<keyword evidence="34 49" id="KW-1133">Transmembrane helix</keyword>
<keyword evidence="37" id="KW-0406">Ion transport</keyword>
<dbReference type="Gene3D" id="2.40.10.10">
    <property type="entry name" value="Trypsin-like serine proteases"/>
    <property type="match status" value="1"/>
</dbReference>
<dbReference type="GO" id="GO:0019087">
    <property type="term" value="P:symbiont-mediated transformation of host cell"/>
    <property type="evidence" value="ECO:0007669"/>
    <property type="project" value="InterPro"/>
</dbReference>
<evidence type="ECO:0000256" key="6">
    <source>
        <dbReference type="ARBA" id="ARBA00020107"/>
    </source>
</evidence>
<dbReference type="GO" id="GO:0015267">
    <property type="term" value="F:channel activity"/>
    <property type="evidence" value="ECO:0007669"/>
    <property type="project" value="UniProtKB-KW"/>
</dbReference>
<evidence type="ECO:0000256" key="33">
    <source>
        <dbReference type="ARBA" id="ARBA00022953"/>
    </source>
</evidence>
<dbReference type="GO" id="GO:0046872">
    <property type="term" value="F:metal ion binding"/>
    <property type="evidence" value="ECO:0007669"/>
    <property type="project" value="UniProtKB-KW"/>
</dbReference>
<keyword evidence="9" id="KW-0696">RNA-directed RNA polymerase</keyword>
<dbReference type="GO" id="GO:0039654">
    <property type="term" value="P:fusion of virus membrane with host endosome membrane"/>
    <property type="evidence" value="ECO:0007669"/>
    <property type="project" value="UniProtKB-KW"/>
</dbReference>
<dbReference type="InterPro" id="IPR014001">
    <property type="entry name" value="Helicase_ATP-bd"/>
</dbReference>
<protein>
    <recommendedName>
        <fullName evidence="6">Genome polyprotein</fullName>
    </recommendedName>
</protein>
<evidence type="ECO:0000256" key="48">
    <source>
        <dbReference type="SAM" id="MobiDB-lite"/>
    </source>
</evidence>
<dbReference type="PROSITE" id="PS51693">
    <property type="entry name" value="HCV_NS2_PRO"/>
    <property type="match status" value="1"/>
</dbReference>
<keyword evidence="40" id="KW-1038">Host endoplasmic reticulum</keyword>
<keyword evidence="17" id="KW-0645">Protease</keyword>